<organism evidence="2 3">
    <name type="scientific">Evtepia gabavorous</name>
    <dbReference type="NCBI Taxonomy" id="2211183"/>
    <lineage>
        <taxon>Bacteria</taxon>
        <taxon>Bacillati</taxon>
        <taxon>Bacillota</taxon>
        <taxon>Clostridia</taxon>
        <taxon>Eubacteriales</taxon>
        <taxon>Evtepia</taxon>
    </lineage>
</organism>
<dbReference type="AlphaFoldDB" id="A0A3E2B3W9"/>
<evidence type="ECO:0000259" key="1">
    <source>
        <dbReference type="PROSITE" id="PS50853"/>
    </source>
</evidence>
<dbReference type="InterPro" id="IPR005068">
    <property type="entry name" value="Phage_lambda_Stf-r2"/>
</dbReference>
<dbReference type="InterPro" id="IPR036116">
    <property type="entry name" value="FN3_sf"/>
</dbReference>
<dbReference type="InterPro" id="IPR008577">
    <property type="entry name" value="DUF859"/>
</dbReference>
<gene>
    <name evidence="2" type="ORF">DV520_05640</name>
</gene>
<feature type="domain" description="Fibronectin type-III" evidence="1">
    <location>
        <begin position="134"/>
        <end position="224"/>
    </location>
</feature>
<dbReference type="InterPro" id="IPR003961">
    <property type="entry name" value="FN3_dom"/>
</dbReference>
<dbReference type="EMBL" id="QQRQ01000007">
    <property type="protein sequence ID" value="RFT06691.1"/>
    <property type="molecule type" value="Genomic_DNA"/>
</dbReference>
<dbReference type="Pfam" id="PF03406">
    <property type="entry name" value="Phage_fiber_2"/>
    <property type="match status" value="1"/>
</dbReference>
<accession>A0A3E2B3W9</accession>
<dbReference type="SUPFAM" id="SSF49265">
    <property type="entry name" value="Fibronectin type III"/>
    <property type="match status" value="1"/>
</dbReference>
<dbReference type="GO" id="GO:0046718">
    <property type="term" value="P:symbiont entry into host cell"/>
    <property type="evidence" value="ECO:0007669"/>
    <property type="project" value="InterPro"/>
</dbReference>
<dbReference type="Gene3D" id="2.60.40.10">
    <property type="entry name" value="Immunoglobulins"/>
    <property type="match status" value="1"/>
</dbReference>
<dbReference type="Pfam" id="PF05895">
    <property type="entry name" value="DUF859"/>
    <property type="match status" value="1"/>
</dbReference>
<dbReference type="OrthoDB" id="2065107at2"/>
<reference evidence="2 3" key="1">
    <citation type="submission" date="2018-07" db="EMBL/GenBank/DDBJ databases">
        <title>GABA Modulating Bacteria of the Human Gut Microbiota.</title>
        <authorList>
            <person name="Strandwitz P."/>
            <person name="Kim K.H."/>
            <person name="Terekhova D."/>
            <person name="Liu J.K."/>
            <person name="Sharma A."/>
            <person name="Levering J."/>
            <person name="Mcdonald D."/>
            <person name="Dietrich D."/>
            <person name="Ramadhar T.R."/>
            <person name="Lekbua A."/>
            <person name="Mroue N."/>
            <person name="Liston C."/>
            <person name="Stewart E.J."/>
            <person name="Dubin M.J."/>
            <person name="Zengler K."/>
            <person name="Knight R."/>
            <person name="Gilbert J.A."/>
            <person name="Clardy J."/>
            <person name="Lewis K."/>
        </authorList>
    </citation>
    <scope>NUCLEOTIDE SEQUENCE [LARGE SCALE GENOMIC DNA]</scope>
    <source>
        <strain evidence="2 3">KLE1738</strain>
    </source>
</reference>
<name>A0A3E2B3W9_9FIRM</name>
<dbReference type="GO" id="GO:0019062">
    <property type="term" value="P:virion attachment to host cell"/>
    <property type="evidence" value="ECO:0007669"/>
    <property type="project" value="InterPro"/>
</dbReference>
<sequence length="847" mass="89661">MALSGTFQNYPVSSFGLYCEWSGAQSVTANYTDVTLKVYLSYYTLDVGARSDSTISINGVSETYTVPAIEDYSSGWKKKLLKTKTVRVSHNADGTKSGVALSASWRFSGTYSGVSIGTITASTTVTLNSIDRSAPTVSCSVSSITANGFKISASSSATADLWQYSLNGGTSWTQFSTTAGTSASVTLSTLSPNTTYSVRVRARKRANQVYGTSSTISAKTLGGAVLLSCGSFAADTASISLSLRVTVYNAAYTNYITIKNGSTTYLSLAGRIWSAGTANRTITLTSSERTTLLNAMASVKSFTATIELVTKSGSTQIGSASTCTCTIRTSQANSGPSISGFTFADSYSTTTAITDNDQVLIQDYSRLTVTPGTATARNGASIVSYSAVCSGVTKSNTTGAALSLGTIGTSGTRDITLTVTDSRGYTASVTQSVTVAPYSKPRVNYVSLRRTNDIETEMQLVFNGSISPITVDGAQKNSLLYARYRYKLTSASSYNSYTSILSSVTATSSSFSFSNLELCNLDSESSYDFHLQIRDQLNSLTSLDLYFVVSQGTPLVALRKKMVGINTPSPEAALHVVGDTRIEGTLIPDDIDYTFDKPYFGVCETAAATQTKVVTCDEFRLEKGALLAVQFTYANTATSPSMNVNGTGAIAICGTNGYYVNANMWTANQMVHFVYNGTWWIALNCLPATTARYGITMLSNSLNSTSGSLAATPYAVKMAYDRNSWTSISLTNALAIAYGGTGAKTAAAARTNLGISATSLYNGTLTSGSITFNYGNYNFYVFIGRPNSSASRASLVVPKIMLTTSAVSFQIADESNYKSFNLSYSGSLVTLSMGNGNGQINRVFGVN</sequence>
<proteinExistence type="predicted"/>
<comment type="caution">
    <text evidence="2">The sequence shown here is derived from an EMBL/GenBank/DDBJ whole genome shotgun (WGS) entry which is preliminary data.</text>
</comment>
<dbReference type="PROSITE" id="PS50853">
    <property type="entry name" value="FN3"/>
    <property type="match status" value="1"/>
</dbReference>
<dbReference type="RefSeq" id="WP_117142075.1">
    <property type="nucleotide sequence ID" value="NZ_CAKXKJ010000002.1"/>
</dbReference>
<keyword evidence="3" id="KW-1185">Reference proteome</keyword>
<evidence type="ECO:0000313" key="3">
    <source>
        <dbReference type="Proteomes" id="UP000260649"/>
    </source>
</evidence>
<dbReference type="Proteomes" id="UP000260649">
    <property type="component" value="Unassembled WGS sequence"/>
</dbReference>
<evidence type="ECO:0000313" key="2">
    <source>
        <dbReference type="EMBL" id="RFT06691.1"/>
    </source>
</evidence>
<dbReference type="CDD" id="cd00063">
    <property type="entry name" value="FN3"/>
    <property type="match status" value="1"/>
</dbReference>
<dbReference type="InterPro" id="IPR013783">
    <property type="entry name" value="Ig-like_fold"/>
</dbReference>
<dbReference type="GeneID" id="97995215"/>
<protein>
    <recommendedName>
        <fullName evidence="1">Fibronectin type-III domain-containing protein</fullName>
    </recommendedName>
</protein>